<accession>A0A167F5H8</accession>
<dbReference type="EMBL" id="CP014503">
    <property type="protein sequence ID" value="ANB14853.1"/>
    <property type="molecule type" value="Genomic_DNA"/>
</dbReference>
<protein>
    <submittedName>
        <fullName evidence="3">Arf family guanine nucleotide exchange factor SEC7</fullName>
    </submittedName>
</protein>
<dbReference type="SUPFAM" id="SSF48371">
    <property type="entry name" value="ARM repeat"/>
    <property type="match status" value="1"/>
</dbReference>
<dbReference type="RefSeq" id="XP_018737330.1">
    <property type="nucleotide sequence ID" value="XM_018879411.1"/>
</dbReference>
<dbReference type="InterPro" id="IPR011989">
    <property type="entry name" value="ARM-like"/>
</dbReference>
<dbReference type="PANTHER" id="PTHR10663">
    <property type="entry name" value="GUANYL-NUCLEOTIDE EXCHANGE FACTOR"/>
    <property type="match status" value="1"/>
</dbReference>
<evidence type="ECO:0000259" key="2">
    <source>
        <dbReference type="Pfam" id="PF20252"/>
    </source>
</evidence>
<feature type="compositionally biased region" description="Basic and acidic residues" evidence="1">
    <location>
        <begin position="245"/>
        <end position="256"/>
    </location>
</feature>
<dbReference type="KEGG" id="slb:AWJ20_2466"/>
<sequence length="475" mass="54372">MLCLSSLAKNPKYQKTSLHAVDLLRKSIKRIAPLKKEKDAGIKDEYTELWFPILFSLHDIIMNGEDLEVRSRALNYMFDILVEYGGQFEPSFWDSICRKLLFPIFVVLKSRSSKTQDELSVWLSTTMIQALRNMIALLTHYFETLERMLDGFLELLVTCIDQENDTVSRIGSSCVLQLVIQNVEKLSPQNWSLIVDKLEYLFKTTTAHELIDNSLLRESEVVLPSTPPTSSSENGAANGGHSRNGSKDEHANHGEVEGTSPTLSPTKHKSKNGKKPSRFRATIVRSILQLLMIDTVEELLNNPEVFKKMPTDDILRLSGHLKASYLFARKFNDNRELRLELWRQGFMKQLPNLLKQESTSALTYVGLMMRLYKDDSKLENGNRRDEVEIELIPLCVEIIKGYNHLVATDERYVNTLSPVVVQILDEYSGFKDNEFEKNIHDFYPEVVKILGKDLSPELRAAVQKVLTRLGELKFT</sequence>
<reference evidence="3 4" key="1">
    <citation type="submission" date="2016-02" db="EMBL/GenBank/DDBJ databases">
        <title>Complete genome sequence and transcriptome regulation of the pentose utilising yeast Sugiyamaella lignohabitans.</title>
        <authorList>
            <person name="Bellasio M."/>
            <person name="Peymann A."/>
            <person name="Valli M."/>
            <person name="Sipitzky M."/>
            <person name="Graf A."/>
            <person name="Sauer M."/>
            <person name="Marx H."/>
            <person name="Mattanovich D."/>
        </authorList>
    </citation>
    <scope>NUCLEOTIDE SEQUENCE [LARGE SCALE GENOMIC DNA]</scope>
    <source>
        <strain evidence="3 4">CBS 10342</strain>
    </source>
</reference>
<dbReference type="Gene3D" id="1.25.10.10">
    <property type="entry name" value="Leucine-rich Repeat Variant"/>
    <property type="match status" value="1"/>
</dbReference>
<gene>
    <name evidence="3" type="primary">SEC7</name>
    <name evidence="3" type="ORF">AWJ20_2466</name>
</gene>
<feature type="domain" description="Sec7/BIG1-like C-terminal" evidence="2">
    <location>
        <begin position="288"/>
        <end position="466"/>
    </location>
</feature>
<dbReference type="Proteomes" id="UP000189580">
    <property type="component" value="Chromosome b"/>
</dbReference>
<evidence type="ECO:0000256" key="1">
    <source>
        <dbReference type="SAM" id="MobiDB-lite"/>
    </source>
</evidence>
<dbReference type="InterPro" id="IPR046455">
    <property type="entry name" value="Sec7/BIG1-like_C"/>
</dbReference>
<organism evidence="3 4">
    <name type="scientific">Sugiyamaella lignohabitans</name>
    <dbReference type="NCBI Taxonomy" id="796027"/>
    <lineage>
        <taxon>Eukaryota</taxon>
        <taxon>Fungi</taxon>
        <taxon>Dikarya</taxon>
        <taxon>Ascomycota</taxon>
        <taxon>Saccharomycotina</taxon>
        <taxon>Dipodascomycetes</taxon>
        <taxon>Dipodascales</taxon>
        <taxon>Trichomonascaceae</taxon>
        <taxon>Sugiyamaella</taxon>
    </lineage>
</organism>
<name>A0A167F5H8_9ASCO</name>
<feature type="region of interest" description="Disordered" evidence="1">
    <location>
        <begin position="221"/>
        <end position="277"/>
    </location>
</feature>
<evidence type="ECO:0000313" key="4">
    <source>
        <dbReference type="Proteomes" id="UP000189580"/>
    </source>
</evidence>
<dbReference type="AlphaFoldDB" id="A0A167F5H8"/>
<dbReference type="InterPro" id="IPR016024">
    <property type="entry name" value="ARM-type_fold"/>
</dbReference>
<keyword evidence="4" id="KW-1185">Reference proteome</keyword>
<dbReference type="OrthoDB" id="18431at2759"/>
<dbReference type="GeneID" id="30034380"/>
<dbReference type="Pfam" id="PF20252">
    <property type="entry name" value="BIG2_C"/>
    <property type="match status" value="1"/>
</dbReference>
<evidence type="ECO:0000313" key="3">
    <source>
        <dbReference type="EMBL" id="ANB14853.1"/>
    </source>
</evidence>
<proteinExistence type="predicted"/>
<dbReference type="PANTHER" id="PTHR10663:SF375">
    <property type="entry name" value="LD29171P"/>
    <property type="match status" value="1"/>
</dbReference>
<feature type="compositionally biased region" description="Basic residues" evidence="1">
    <location>
        <begin position="266"/>
        <end position="277"/>
    </location>
</feature>